<feature type="domain" description="ABC transporter" evidence="3">
    <location>
        <begin position="4"/>
        <end position="242"/>
    </location>
</feature>
<dbReference type="SMART" id="SM00382">
    <property type="entry name" value="AAA"/>
    <property type="match status" value="1"/>
</dbReference>
<dbReference type="InterPro" id="IPR003439">
    <property type="entry name" value="ABC_transporter-like_ATP-bd"/>
</dbReference>
<dbReference type="AlphaFoldDB" id="A0A8J6M688"/>
<keyword evidence="5" id="KW-1185">Reference proteome</keyword>
<name>A0A8J6M688_9FIRM</name>
<evidence type="ECO:0000313" key="5">
    <source>
        <dbReference type="Proteomes" id="UP000602260"/>
    </source>
</evidence>
<evidence type="ECO:0000259" key="3">
    <source>
        <dbReference type="PROSITE" id="PS50893"/>
    </source>
</evidence>
<protein>
    <submittedName>
        <fullName evidence="4">ATP-binding cassette domain-containing protein</fullName>
    </submittedName>
</protein>
<dbReference type="GO" id="GO:0005886">
    <property type="term" value="C:plasma membrane"/>
    <property type="evidence" value="ECO:0007669"/>
    <property type="project" value="TreeGrafter"/>
</dbReference>
<dbReference type="PANTHER" id="PTHR24220">
    <property type="entry name" value="IMPORT ATP-BINDING PROTEIN"/>
    <property type="match status" value="1"/>
</dbReference>
<dbReference type="PANTHER" id="PTHR24220:SF470">
    <property type="entry name" value="CELL DIVISION ATP-BINDING PROTEIN FTSE"/>
    <property type="match status" value="1"/>
</dbReference>
<dbReference type="Pfam" id="PF00005">
    <property type="entry name" value="ABC_tran"/>
    <property type="match status" value="1"/>
</dbReference>
<dbReference type="SUPFAM" id="SSF52540">
    <property type="entry name" value="P-loop containing nucleoside triphosphate hydrolases"/>
    <property type="match status" value="1"/>
</dbReference>
<dbReference type="InterPro" id="IPR027417">
    <property type="entry name" value="P-loop_NTPase"/>
</dbReference>
<keyword evidence="2 4" id="KW-0067">ATP-binding</keyword>
<dbReference type="InterPro" id="IPR003593">
    <property type="entry name" value="AAA+_ATPase"/>
</dbReference>
<sequence>MSTITLENVSKYYKNKRRSGAGNRYEVGVENINLTIGQGEFVFITGSSGAGKSTLLGLISGRLKPDRGRVLLDGVNTARILPWHRERIAPLFGNVAQEHTLIRKMTVEENLLLAARVGRRRFESEKEMKERLKKVLGLVGFSGMERRYPVEMSVGEYRCVELARALINSPPILVLDEITANLDDDSIWDIFHLLTEINRRGTTVIMATHASRYVNIMRRRVVTLVDGQILGDVQKGKYGDVI</sequence>
<dbReference type="PROSITE" id="PS50893">
    <property type="entry name" value="ABC_TRANSPORTER_2"/>
    <property type="match status" value="1"/>
</dbReference>
<dbReference type="RefSeq" id="WP_186879116.1">
    <property type="nucleotide sequence ID" value="NZ_JACOPN010000008.1"/>
</dbReference>
<dbReference type="InterPro" id="IPR015854">
    <property type="entry name" value="ABC_transpr_LolD-like"/>
</dbReference>
<organism evidence="4 5">
    <name type="scientific">Flintibacter faecis</name>
    <dbReference type="NCBI Taxonomy" id="2763047"/>
    <lineage>
        <taxon>Bacteria</taxon>
        <taxon>Bacillati</taxon>
        <taxon>Bacillota</taxon>
        <taxon>Clostridia</taxon>
        <taxon>Eubacteriales</taxon>
        <taxon>Flintibacter</taxon>
    </lineage>
</organism>
<dbReference type="Proteomes" id="UP000602260">
    <property type="component" value="Unassembled WGS sequence"/>
</dbReference>
<dbReference type="GO" id="GO:0022857">
    <property type="term" value="F:transmembrane transporter activity"/>
    <property type="evidence" value="ECO:0007669"/>
    <property type="project" value="TreeGrafter"/>
</dbReference>
<gene>
    <name evidence="4" type="ORF">H8S55_11800</name>
</gene>
<dbReference type="GO" id="GO:0005524">
    <property type="term" value="F:ATP binding"/>
    <property type="evidence" value="ECO:0007669"/>
    <property type="project" value="UniProtKB-KW"/>
</dbReference>
<evidence type="ECO:0000256" key="2">
    <source>
        <dbReference type="ARBA" id="ARBA00022840"/>
    </source>
</evidence>
<proteinExistence type="predicted"/>
<reference evidence="4" key="1">
    <citation type="submission" date="2020-08" db="EMBL/GenBank/DDBJ databases">
        <title>Genome public.</title>
        <authorList>
            <person name="Liu C."/>
            <person name="Sun Q."/>
        </authorList>
    </citation>
    <scope>NUCLEOTIDE SEQUENCE</scope>
    <source>
        <strain evidence="4">BX5</strain>
    </source>
</reference>
<evidence type="ECO:0000313" key="4">
    <source>
        <dbReference type="EMBL" id="MBC5717991.1"/>
    </source>
</evidence>
<evidence type="ECO:0000256" key="1">
    <source>
        <dbReference type="ARBA" id="ARBA00022741"/>
    </source>
</evidence>
<dbReference type="EMBL" id="JACOPN010000008">
    <property type="protein sequence ID" value="MBC5717991.1"/>
    <property type="molecule type" value="Genomic_DNA"/>
</dbReference>
<dbReference type="GO" id="GO:0016887">
    <property type="term" value="F:ATP hydrolysis activity"/>
    <property type="evidence" value="ECO:0007669"/>
    <property type="project" value="InterPro"/>
</dbReference>
<comment type="caution">
    <text evidence="4">The sequence shown here is derived from an EMBL/GenBank/DDBJ whole genome shotgun (WGS) entry which is preliminary data.</text>
</comment>
<keyword evidence="1" id="KW-0547">Nucleotide-binding</keyword>
<dbReference type="Gene3D" id="3.40.50.300">
    <property type="entry name" value="P-loop containing nucleotide triphosphate hydrolases"/>
    <property type="match status" value="1"/>
</dbReference>
<accession>A0A8J6M688</accession>